<organism evidence="1 2">
    <name type="scientific">Podospora didyma</name>
    <dbReference type="NCBI Taxonomy" id="330526"/>
    <lineage>
        <taxon>Eukaryota</taxon>
        <taxon>Fungi</taxon>
        <taxon>Dikarya</taxon>
        <taxon>Ascomycota</taxon>
        <taxon>Pezizomycotina</taxon>
        <taxon>Sordariomycetes</taxon>
        <taxon>Sordariomycetidae</taxon>
        <taxon>Sordariales</taxon>
        <taxon>Podosporaceae</taxon>
        <taxon>Podospora</taxon>
    </lineage>
</organism>
<protein>
    <recommendedName>
        <fullName evidence="3">ABM domain-containing protein</fullName>
    </recommendedName>
</protein>
<keyword evidence="2" id="KW-1185">Reference proteome</keyword>
<dbReference type="PANTHER" id="PTHR42052:SF1">
    <property type="entry name" value="ABM DOMAIN-CONTAINING PROTEIN"/>
    <property type="match status" value="1"/>
</dbReference>
<dbReference type="PANTHER" id="PTHR42052">
    <property type="entry name" value="ABM DOMAIN-CONTAINING PROTEIN"/>
    <property type="match status" value="1"/>
</dbReference>
<dbReference type="Proteomes" id="UP001285441">
    <property type="component" value="Unassembled WGS sequence"/>
</dbReference>
<reference evidence="1" key="2">
    <citation type="submission" date="2023-06" db="EMBL/GenBank/DDBJ databases">
        <authorList>
            <consortium name="Lawrence Berkeley National Laboratory"/>
            <person name="Haridas S."/>
            <person name="Hensen N."/>
            <person name="Bonometti L."/>
            <person name="Westerberg I."/>
            <person name="Brannstrom I.O."/>
            <person name="Guillou S."/>
            <person name="Cros-Aarteil S."/>
            <person name="Calhoun S."/>
            <person name="Kuo A."/>
            <person name="Mondo S."/>
            <person name="Pangilinan J."/>
            <person name="Riley R."/>
            <person name="LaButti K."/>
            <person name="Andreopoulos B."/>
            <person name="Lipzen A."/>
            <person name="Chen C."/>
            <person name="Yanf M."/>
            <person name="Daum C."/>
            <person name="Ng V."/>
            <person name="Clum A."/>
            <person name="Steindorff A."/>
            <person name="Ohm R."/>
            <person name="Martin F."/>
            <person name="Silar P."/>
            <person name="Natvig D."/>
            <person name="Lalanne C."/>
            <person name="Gautier V."/>
            <person name="Ament-velasquez S.L."/>
            <person name="Kruys A."/>
            <person name="Hutchinson M.I."/>
            <person name="Powell A.J."/>
            <person name="Barry K."/>
            <person name="Miller A.N."/>
            <person name="Grigoriev I.V."/>
            <person name="Debuchy R."/>
            <person name="Gladieux P."/>
            <person name="Thoren M.H."/>
            <person name="Johannesson H."/>
        </authorList>
    </citation>
    <scope>NUCLEOTIDE SEQUENCE</scope>
    <source>
        <strain evidence="1">CBS 232.78</strain>
    </source>
</reference>
<dbReference type="Gene3D" id="3.30.70.100">
    <property type="match status" value="2"/>
</dbReference>
<gene>
    <name evidence="1" type="ORF">B0H63DRAFT_452209</name>
</gene>
<reference evidence="1" key="1">
    <citation type="journal article" date="2023" name="Mol. Phylogenet. Evol.">
        <title>Genome-scale phylogeny and comparative genomics of the fungal order Sordariales.</title>
        <authorList>
            <person name="Hensen N."/>
            <person name="Bonometti L."/>
            <person name="Westerberg I."/>
            <person name="Brannstrom I.O."/>
            <person name="Guillou S."/>
            <person name="Cros-Aarteil S."/>
            <person name="Calhoun S."/>
            <person name="Haridas S."/>
            <person name="Kuo A."/>
            <person name="Mondo S."/>
            <person name="Pangilinan J."/>
            <person name="Riley R."/>
            <person name="LaButti K."/>
            <person name="Andreopoulos B."/>
            <person name="Lipzen A."/>
            <person name="Chen C."/>
            <person name="Yan M."/>
            <person name="Daum C."/>
            <person name="Ng V."/>
            <person name="Clum A."/>
            <person name="Steindorff A."/>
            <person name="Ohm R.A."/>
            <person name="Martin F."/>
            <person name="Silar P."/>
            <person name="Natvig D.O."/>
            <person name="Lalanne C."/>
            <person name="Gautier V."/>
            <person name="Ament-Velasquez S.L."/>
            <person name="Kruys A."/>
            <person name="Hutchinson M.I."/>
            <person name="Powell A.J."/>
            <person name="Barry K."/>
            <person name="Miller A.N."/>
            <person name="Grigoriev I.V."/>
            <person name="Debuchy R."/>
            <person name="Gladieux P."/>
            <person name="Hiltunen Thoren M."/>
            <person name="Johannesson H."/>
        </authorList>
    </citation>
    <scope>NUCLEOTIDE SEQUENCE</scope>
    <source>
        <strain evidence="1">CBS 232.78</strain>
    </source>
</reference>
<evidence type="ECO:0008006" key="3">
    <source>
        <dbReference type="Google" id="ProtNLM"/>
    </source>
</evidence>
<accession>A0AAE0NBZ9</accession>
<evidence type="ECO:0000313" key="1">
    <source>
        <dbReference type="EMBL" id="KAK3378417.1"/>
    </source>
</evidence>
<comment type="caution">
    <text evidence="1">The sequence shown here is derived from an EMBL/GenBank/DDBJ whole genome shotgun (WGS) entry which is preliminary data.</text>
</comment>
<evidence type="ECO:0000313" key="2">
    <source>
        <dbReference type="Proteomes" id="UP001285441"/>
    </source>
</evidence>
<name>A0AAE0NBZ9_9PEZI</name>
<dbReference type="EMBL" id="JAULSW010000006">
    <property type="protein sequence ID" value="KAK3378417.1"/>
    <property type="molecule type" value="Genomic_DNA"/>
</dbReference>
<dbReference type="AlphaFoldDB" id="A0AAE0NBZ9"/>
<proteinExistence type="predicted"/>
<sequence>MLRQINAACSSGSLITEIAILRTTTSGRLDDSLKSLLAEIQARQNEWHAANFPSLPWSSAGRAAAWFQQAEDPSCVLTTVHWASVAAHWTWIGSHEIKTAMTQLENGEEGEGGGYISMGKFVLYHVDGDLFGGGLRPPAAAAAAGNPGAVVGLLESPVVSVERILVEAESKDAFGALFEELREVLDNFAVKDGWRADGAPGGATKEEFVLVCGWPSVGRHAEFAQSAGFPRYNHIRQFVASGEDDVKHYKRFM</sequence>